<evidence type="ECO:0000313" key="2">
    <source>
        <dbReference type="Proteomes" id="UP000252015"/>
    </source>
</evidence>
<reference evidence="1 2" key="1">
    <citation type="submission" date="2018-05" db="EMBL/GenBank/DDBJ databases">
        <authorList>
            <consortium name="IHU Genomes"/>
        </authorList>
    </citation>
    <scope>NUCLEOTIDE SEQUENCE [LARGE SCALE GENOMIC DNA]</scope>
    <source>
        <strain evidence="1 2">P7336</strain>
    </source>
</reference>
<evidence type="ECO:0000313" key="1">
    <source>
        <dbReference type="EMBL" id="SRX94642.1"/>
    </source>
</evidence>
<protein>
    <recommendedName>
        <fullName evidence="3">NIPSNAP domain-containing protein</fullName>
    </recommendedName>
</protein>
<evidence type="ECO:0008006" key="3">
    <source>
        <dbReference type="Google" id="ProtNLM"/>
    </source>
</evidence>
<dbReference type="Proteomes" id="UP000252015">
    <property type="component" value="Unassembled WGS sequence"/>
</dbReference>
<dbReference type="STRING" id="29313.BHQ16_03665"/>
<accession>A0A375Z0P7</accession>
<proteinExistence type="predicted"/>
<sequence length="244" mass="28294">MDTVRRQDYGLPMLFMHEVHKVRGRCENKFEAAFRDGWMPMLGAGDEARLLWYTNHAHGSGPSYTVVTVTAVRDGPAWERLALRVQKGDLRQWMRDLDRLRYDVEAKLLVPLAWSPLQDIPLDQVPIDGREHELTLYMEDTMWPYADKFAEYIDRCGEVYAKSLDRPAAMLTIQGAFQPALGSQLRREVTLMQRINQPEALLNLLRTETAPEHRAPGSWMHDALDLRDQWTSRLLRTSAWSPLY</sequence>
<dbReference type="AlphaFoldDB" id="A0A375Z0P7"/>
<name>A0A375Z0P7_MYCSH</name>
<gene>
    <name evidence="1" type="ORF">MSP7336_02901</name>
</gene>
<keyword evidence="2" id="KW-1185">Reference proteome</keyword>
<organism evidence="1 2">
    <name type="scientific">Mycobacterium shimoidei</name>
    <dbReference type="NCBI Taxonomy" id="29313"/>
    <lineage>
        <taxon>Bacteria</taxon>
        <taxon>Bacillati</taxon>
        <taxon>Actinomycetota</taxon>
        <taxon>Actinomycetes</taxon>
        <taxon>Mycobacteriales</taxon>
        <taxon>Mycobacteriaceae</taxon>
        <taxon>Mycobacterium</taxon>
    </lineage>
</organism>
<dbReference type="EMBL" id="UEGW01000001">
    <property type="protein sequence ID" value="SRX94642.1"/>
    <property type="molecule type" value="Genomic_DNA"/>
</dbReference>